<accession>A0AAU9N6R0</accession>
<dbReference type="EMBL" id="CAKMRJ010003334">
    <property type="protein sequence ID" value="CAH1432693.1"/>
    <property type="molecule type" value="Genomic_DNA"/>
</dbReference>
<comment type="caution">
    <text evidence="1">The sequence shown here is derived from an EMBL/GenBank/DDBJ whole genome shotgun (WGS) entry which is preliminary data.</text>
</comment>
<keyword evidence="2" id="KW-1185">Reference proteome</keyword>
<name>A0AAU9N6R0_9ASTR</name>
<protein>
    <submittedName>
        <fullName evidence="1">Uncharacterized protein</fullName>
    </submittedName>
</protein>
<gene>
    <name evidence="1" type="ORF">LVIROSA_LOCUS19329</name>
</gene>
<sequence length="100" mass="11456">MPSSTKARRRFWEKSHLAKIMCKLLCSTSSPSATVLKVFQTPDVGLNKMKSDYLQISVHIRCSTKCVKECSKLFCQRCSKLLLSWISIEPHCKVISVYEK</sequence>
<evidence type="ECO:0000313" key="1">
    <source>
        <dbReference type="EMBL" id="CAH1432693.1"/>
    </source>
</evidence>
<organism evidence="1 2">
    <name type="scientific">Lactuca virosa</name>
    <dbReference type="NCBI Taxonomy" id="75947"/>
    <lineage>
        <taxon>Eukaryota</taxon>
        <taxon>Viridiplantae</taxon>
        <taxon>Streptophyta</taxon>
        <taxon>Embryophyta</taxon>
        <taxon>Tracheophyta</taxon>
        <taxon>Spermatophyta</taxon>
        <taxon>Magnoliopsida</taxon>
        <taxon>eudicotyledons</taxon>
        <taxon>Gunneridae</taxon>
        <taxon>Pentapetalae</taxon>
        <taxon>asterids</taxon>
        <taxon>campanulids</taxon>
        <taxon>Asterales</taxon>
        <taxon>Asteraceae</taxon>
        <taxon>Cichorioideae</taxon>
        <taxon>Cichorieae</taxon>
        <taxon>Lactucinae</taxon>
        <taxon>Lactuca</taxon>
    </lineage>
</organism>
<dbReference type="Proteomes" id="UP001157418">
    <property type="component" value="Unassembled WGS sequence"/>
</dbReference>
<dbReference type="AlphaFoldDB" id="A0AAU9N6R0"/>
<proteinExistence type="predicted"/>
<reference evidence="1 2" key="1">
    <citation type="submission" date="2022-01" db="EMBL/GenBank/DDBJ databases">
        <authorList>
            <person name="Xiong W."/>
            <person name="Schranz E."/>
        </authorList>
    </citation>
    <scope>NUCLEOTIDE SEQUENCE [LARGE SCALE GENOMIC DNA]</scope>
</reference>
<evidence type="ECO:0000313" key="2">
    <source>
        <dbReference type="Proteomes" id="UP001157418"/>
    </source>
</evidence>